<proteinExistence type="predicted"/>
<dbReference type="AlphaFoldDB" id="A0A420Y1V4"/>
<protein>
    <submittedName>
        <fullName evidence="1">Uncharacterized protein</fullName>
    </submittedName>
</protein>
<keyword evidence="2" id="KW-1185">Reference proteome</keyword>
<organism evidence="1 2">
    <name type="scientific">Coniochaeta pulveracea</name>
    <dbReference type="NCBI Taxonomy" id="177199"/>
    <lineage>
        <taxon>Eukaryota</taxon>
        <taxon>Fungi</taxon>
        <taxon>Dikarya</taxon>
        <taxon>Ascomycota</taxon>
        <taxon>Pezizomycotina</taxon>
        <taxon>Sordariomycetes</taxon>
        <taxon>Sordariomycetidae</taxon>
        <taxon>Coniochaetales</taxon>
        <taxon>Coniochaetaceae</taxon>
        <taxon>Coniochaeta</taxon>
    </lineage>
</organism>
<dbReference type="Proteomes" id="UP000275385">
    <property type="component" value="Unassembled WGS sequence"/>
</dbReference>
<sequence>MDPLSTSSYLTNPRSCVNGFSAVELNLSVPAPQNSGIRASLRAEQPHQSNAHSRGECNKGRCMAWELSSTQGCYDNDMSNSAVLPRWSTQGRGRNRIPNQEVETTDQGSATVFVNLHLCSEGLDHRDFDHEAGFRNLKEAGDEGRIIVGMTIRFVSHEGERK</sequence>
<evidence type="ECO:0000313" key="2">
    <source>
        <dbReference type="Proteomes" id="UP000275385"/>
    </source>
</evidence>
<accession>A0A420Y1V4</accession>
<name>A0A420Y1V4_9PEZI</name>
<gene>
    <name evidence="1" type="ORF">DL546_005401</name>
</gene>
<comment type="caution">
    <text evidence="1">The sequence shown here is derived from an EMBL/GenBank/DDBJ whole genome shotgun (WGS) entry which is preliminary data.</text>
</comment>
<evidence type="ECO:0000313" key="1">
    <source>
        <dbReference type="EMBL" id="RKU41841.1"/>
    </source>
</evidence>
<dbReference type="EMBL" id="QVQW01000067">
    <property type="protein sequence ID" value="RKU41841.1"/>
    <property type="molecule type" value="Genomic_DNA"/>
</dbReference>
<reference evidence="1 2" key="1">
    <citation type="submission" date="2018-08" db="EMBL/GenBank/DDBJ databases">
        <title>Draft genome of the lignicolous fungus Coniochaeta pulveracea.</title>
        <authorList>
            <person name="Borstlap C.J."/>
            <person name="De Witt R.N."/>
            <person name="Botha A."/>
            <person name="Volschenk H."/>
        </authorList>
    </citation>
    <scope>NUCLEOTIDE SEQUENCE [LARGE SCALE GENOMIC DNA]</scope>
    <source>
        <strain evidence="1 2">CAB683</strain>
    </source>
</reference>